<dbReference type="EMBL" id="LT934117">
    <property type="protein sequence ID" value="VAH97110.1"/>
    <property type="molecule type" value="Genomic_DNA"/>
</dbReference>
<organism evidence="3 4">
    <name type="scientific">Triticum turgidum subsp. durum</name>
    <name type="common">Durum wheat</name>
    <name type="synonym">Triticum durum</name>
    <dbReference type="NCBI Taxonomy" id="4567"/>
    <lineage>
        <taxon>Eukaryota</taxon>
        <taxon>Viridiplantae</taxon>
        <taxon>Streptophyta</taxon>
        <taxon>Embryophyta</taxon>
        <taxon>Tracheophyta</taxon>
        <taxon>Spermatophyta</taxon>
        <taxon>Magnoliopsida</taxon>
        <taxon>Liliopsida</taxon>
        <taxon>Poales</taxon>
        <taxon>Poaceae</taxon>
        <taxon>BOP clade</taxon>
        <taxon>Pooideae</taxon>
        <taxon>Triticodae</taxon>
        <taxon>Triticeae</taxon>
        <taxon>Triticinae</taxon>
        <taxon>Triticum</taxon>
    </lineage>
</organism>
<dbReference type="Gene3D" id="3.80.10.10">
    <property type="entry name" value="Ribonuclease Inhibitor"/>
    <property type="match status" value="1"/>
</dbReference>
<dbReference type="PANTHER" id="PTHR35545">
    <property type="entry name" value="F-BOX DOMAIN-CONTAINING PROTEIN"/>
    <property type="match status" value="1"/>
</dbReference>
<evidence type="ECO:0008006" key="5">
    <source>
        <dbReference type="Google" id="ProtNLM"/>
    </source>
</evidence>
<dbReference type="OMA" id="RCITRLS"/>
<name>A0A9R0W4J2_TRITD</name>
<dbReference type="SUPFAM" id="SSF81383">
    <property type="entry name" value="F-box domain"/>
    <property type="match status" value="1"/>
</dbReference>
<dbReference type="InterPro" id="IPR055357">
    <property type="entry name" value="LRR_At1g61320_AtMIF1"/>
</dbReference>
<dbReference type="InterPro" id="IPR001810">
    <property type="entry name" value="F-box_dom"/>
</dbReference>
<dbReference type="Pfam" id="PF00646">
    <property type="entry name" value="F-box"/>
    <property type="match status" value="1"/>
</dbReference>
<dbReference type="InterPro" id="IPR036047">
    <property type="entry name" value="F-box-like_dom_sf"/>
</dbReference>
<dbReference type="InterPro" id="IPR032675">
    <property type="entry name" value="LRR_dom_sf"/>
</dbReference>
<keyword evidence="4" id="KW-1185">Reference proteome</keyword>
<dbReference type="Pfam" id="PF23622">
    <property type="entry name" value="LRR_At1g61320_AtMIF1"/>
    <property type="match status" value="1"/>
</dbReference>
<sequence>MESPVAKKATVRIQPEEEDRLSVLMDDVLLSILRKVDISSAVRTSLLSTRWRQLPWLLPELSIDVRHFLPVPCPYSIAANDCQQAMVALTKAAKCLFAKPQRKSTITTLQLQLYLISTFLSDIGPLLGDAIDSALLKDLDLCLLDDLKPGDSSELHMLQLAKDMYGFFNAYPSVFCCLTRLSLHGVCFIELDMHHLLFDCCTQLKHLSLHYCDAGRRSVWKIDAPNSKLSVLQIDTCCFERIDLVCLPELEKLHWDTWVSEYIPLSFGDVPSLGELKLSSALTYYNTVFKLSELLHGTTSIHTLTLDFQGENLWIQPEMKQLYTAFNKLRKLTLRGIFVEFDIIWTTAFLEAAPSLEILIIEAWDHACSAFVNDEERRSVFAERKNPQWEMDFHCSKNGLLKELQFVGFRSLEQQFAFIRALLDRAPNLQAILLKGAEQCKYCDALETKSCCSTESSFPKSEDEQELVSRRITDGKSSPRVIFHE</sequence>
<accession>A0A9R0W4J2</accession>
<evidence type="ECO:0000259" key="2">
    <source>
        <dbReference type="Pfam" id="PF23622"/>
    </source>
</evidence>
<protein>
    <recommendedName>
        <fullName evidence="5">F-box domain-containing protein</fullName>
    </recommendedName>
</protein>
<dbReference type="SUPFAM" id="SSF52047">
    <property type="entry name" value="RNI-like"/>
    <property type="match status" value="1"/>
</dbReference>
<dbReference type="AlphaFoldDB" id="A0A9R0W4J2"/>
<gene>
    <name evidence="3" type="ORF">TRITD_4Av1G217390</name>
</gene>
<feature type="domain" description="F-box" evidence="1">
    <location>
        <begin position="26"/>
        <end position="54"/>
    </location>
</feature>
<proteinExistence type="predicted"/>
<reference evidence="3 4" key="1">
    <citation type="submission" date="2017-09" db="EMBL/GenBank/DDBJ databases">
        <authorList>
            <consortium name="International Durum Wheat Genome Sequencing Consortium (IDWGSC)"/>
            <person name="Milanesi L."/>
        </authorList>
    </citation>
    <scope>NUCLEOTIDE SEQUENCE [LARGE SCALE GENOMIC DNA]</scope>
    <source>
        <strain evidence="4">cv. Svevo</strain>
    </source>
</reference>
<dbReference type="Proteomes" id="UP000324705">
    <property type="component" value="Chromosome 4A"/>
</dbReference>
<dbReference type="PANTHER" id="PTHR35545:SF19">
    <property type="entry name" value="F-BOX DOMAIN-CONTAINING PROTEIN"/>
    <property type="match status" value="1"/>
</dbReference>
<evidence type="ECO:0000259" key="1">
    <source>
        <dbReference type="Pfam" id="PF00646"/>
    </source>
</evidence>
<dbReference type="Gramene" id="TRITD4Av1G217390.3">
    <property type="protein sequence ID" value="TRITD4Av1G217390.3"/>
    <property type="gene ID" value="TRITD4Av1G217390"/>
</dbReference>
<feature type="domain" description="At1g61320/AtMIF1 LRR" evidence="2">
    <location>
        <begin position="176"/>
        <end position="456"/>
    </location>
</feature>
<evidence type="ECO:0000313" key="4">
    <source>
        <dbReference type="Proteomes" id="UP000324705"/>
    </source>
</evidence>
<evidence type="ECO:0000313" key="3">
    <source>
        <dbReference type="EMBL" id="VAH97110.1"/>
    </source>
</evidence>